<evidence type="ECO:0000313" key="2">
    <source>
        <dbReference type="EMBL" id="KRX49712.1"/>
    </source>
</evidence>
<dbReference type="EMBL" id="JYDJ01000013">
    <property type="protein sequence ID" value="KRX49712.1"/>
    <property type="molecule type" value="Genomic_DNA"/>
</dbReference>
<dbReference type="Proteomes" id="UP000055048">
    <property type="component" value="Unassembled WGS sequence"/>
</dbReference>
<evidence type="ECO:0000256" key="1">
    <source>
        <dbReference type="SAM" id="MobiDB-lite"/>
    </source>
</evidence>
<organism evidence="2 3">
    <name type="scientific">Trichinella murrelli</name>
    <dbReference type="NCBI Taxonomy" id="144512"/>
    <lineage>
        <taxon>Eukaryota</taxon>
        <taxon>Metazoa</taxon>
        <taxon>Ecdysozoa</taxon>
        <taxon>Nematoda</taxon>
        <taxon>Enoplea</taxon>
        <taxon>Dorylaimia</taxon>
        <taxon>Trichinellida</taxon>
        <taxon>Trichinellidae</taxon>
        <taxon>Trichinella</taxon>
    </lineage>
</organism>
<reference evidence="2 3" key="1">
    <citation type="submission" date="2015-01" db="EMBL/GenBank/DDBJ databases">
        <title>Evolution of Trichinella species and genotypes.</title>
        <authorList>
            <person name="Korhonen P.K."/>
            <person name="Edoardo P."/>
            <person name="Giuseppe L.R."/>
            <person name="Gasser R.B."/>
        </authorList>
    </citation>
    <scope>NUCLEOTIDE SEQUENCE [LARGE SCALE GENOMIC DNA]</scope>
    <source>
        <strain evidence="2">ISS417</strain>
    </source>
</reference>
<comment type="caution">
    <text evidence="2">The sequence shown here is derived from an EMBL/GenBank/DDBJ whole genome shotgun (WGS) entry which is preliminary data.</text>
</comment>
<accession>A0A0V0UEQ9</accession>
<dbReference type="AlphaFoldDB" id="A0A0V0UEQ9"/>
<gene>
    <name evidence="2" type="ORF">T05_12586</name>
</gene>
<feature type="region of interest" description="Disordered" evidence="1">
    <location>
        <begin position="12"/>
        <end position="32"/>
    </location>
</feature>
<proteinExistence type="predicted"/>
<keyword evidence="3" id="KW-1185">Reference proteome</keyword>
<evidence type="ECO:0000313" key="3">
    <source>
        <dbReference type="Proteomes" id="UP000055048"/>
    </source>
</evidence>
<protein>
    <submittedName>
        <fullName evidence="2">Uncharacterized protein</fullName>
    </submittedName>
</protein>
<name>A0A0V0UEQ9_9BILA</name>
<sequence>MNIIPVDNHVVEAEHGGRHRPNTSHGNSSITELLGAGATGNDWSALAGVLLRSRTEAETLHTGFCRNQSQLYVPAYK</sequence>